<dbReference type="OrthoDB" id="2401875at2759"/>
<evidence type="ECO:0000256" key="3">
    <source>
        <dbReference type="ARBA" id="ARBA00012958"/>
    </source>
</evidence>
<keyword evidence="16" id="KW-0753">Steroid metabolism</keyword>
<keyword evidence="14" id="KW-0443">Lipid metabolism</keyword>
<dbReference type="OMA" id="YGFFCRA"/>
<dbReference type="PIRSF" id="PIRSF036639">
    <property type="entry name" value="PMK_anim"/>
    <property type="match status" value="1"/>
</dbReference>
<reference evidence="20" key="2">
    <citation type="submission" date="2018-11" db="EMBL/GenBank/DDBJ databases">
        <authorList>
            <consortium name="Pathogen Informatics"/>
        </authorList>
    </citation>
    <scope>NUCLEOTIDE SEQUENCE [LARGE SCALE GENOMIC DNA]</scope>
</reference>
<evidence type="ECO:0000256" key="13">
    <source>
        <dbReference type="ARBA" id="ARBA00023011"/>
    </source>
</evidence>
<keyword evidence="12" id="KW-0752">Steroid biosynthesis</keyword>
<sequence length="197" mass="22508">MCPAVVCFSGKRKSGKDFVCALLAKRLESDGLQVAVRGVSYPLKEEYARLHQLDAQLLKTDAPYKEIHRQKMVEWGESIRRKDPSYFCRATISNVGSVDVILISDCRRPSDIEFFKNNFGNSLRLVRVESDLEVRKARGWRFTPEIDDAETECALDDFDSWHFFIDNSADCTPDTVPIALNNQIEQLSQQIHQIVAH</sequence>
<feature type="binding site" evidence="18">
    <location>
        <position position="167"/>
    </location>
    <ligand>
        <name>substrate</name>
    </ligand>
</feature>
<keyword evidence="5" id="KW-0444">Lipid biosynthesis</keyword>
<evidence type="ECO:0000256" key="8">
    <source>
        <dbReference type="ARBA" id="ARBA00022741"/>
    </source>
</evidence>
<evidence type="ECO:0000313" key="19">
    <source>
        <dbReference type="EMBL" id="KHN88629.1"/>
    </source>
</evidence>
<reference evidence="19 21" key="1">
    <citation type="submission" date="2014-11" db="EMBL/GenBank/DDBJ databases">
        <title>Genetic blueprint of the zoonotic pathogen Toxocara canis.</title>
        <authorList>
            <person name="Zhu X.-Q."/>
            <person name="Korhonen P.K."/>
            <person name="Cai H."/>
            <person name="Young N.D."/>
            <person name="Nejsum P."/>
            <person name="von Samson-Himmelstjerna G."/>
            <person name="Boag P.R."/>
            <person name="Tan P."/>
            <person name="Li Q."/>
            <person name="Min J."/>
            <person name="Yang Y."/>
            <person name="Wang X."/>
            <person name="Fang X."/>
            <person name="Hall R.S."/>
            <person name="Hofmann A."/>
            <person name="Sternberg P.W."/>
            <person name="Jex A.R."/>
            <person name="Gasser R.B."/>
        </authorList>
    </citation>
    <scope>NUCLEOTIDE SEQUENCE [LARGE SCALE GENOMIC DNA]</scope>
    <source>
        <strain evidence="19">PN_DK_2014</strain>
    </source>
</reference>
<comment type="pathway">
    <text evidence="2">Isoprenoid biosynthesis; isopentenyl diphosphate biosynthesis via mevalonate pathway; isopentenyl diphosphate from (R)-mevalonate: step 2/3.</text>
</comment>
<evidence type="ECO:0000256" key="6">
    <source>
        <dbReference type="ARBA" id="ARBA00022548"/>
    </source>
</evidence>
<keyword evidence="9 19" id="KW-0418">Kinase</keyword>
<comment type="subcellular location">
    <subcellularLocation>
        <location evidence="1">Cytoplasm</location>
        <location evidence="1">Cytosol</location>
    </subcellularLocation>
</comment>
<dbReference type="InterPro" id="IPR005919">
    <property type="entry name" value="Pmev_kin_anim"/>
</dbReference>
<evidence type="ECO:0000256" key="10">
    <source>
        <dbReference type="ARBA" id="ARBA00022778"/>
    </source>
</evidence>
<dbReference type="Gene3D" id="3.40.50.300">
    <property type="entry name" value="P-loop containing nucleotide triphosphate hydrolases"/>
    <property type="match status" value="1"/>
</dbReference>
<dbReference type="PANTHER" id="PTHR13101">
    <property type="entry name" value="PHOSPHOMEVALONATE KINASE"/>
    <property type="match status" value="1"/>
</dbReference>
<protein>
    <recommendedName>
        <fullName evidence="17">Phosphomevalonate kinase</fullName>
        <ecNumber evidence="3">2.7.4.2</ecNumber>
    </recommendedName>
</protein>
<evidence type="ECO:0000256" key="17">
    <source>
        <dbReference type="ARBA" id="ARBA00034549"/>
    </source>
</evidence>
<dbReference type="GO" id="GO:0006695">
    <property type="term" value="P:cholesterol biosynthetic process"/>
    <property type="evidence" value="ECO:0007669"/>
    <property type="project" value="UniProtKB-KW"/>
</dbReference>
<keyword evidence="7" id="KW-0808">Transferase</keyword>
<evidence type="ECO:0000256" key="11">
    <source>
        <dbReference type="ARBA" id="ARBA00022840"/>
    </source>
</evidence>
<dbReference type="Pfam" id="PF04275">
    <property type="entry name" value="P-mevalo_kinase"/>
    <property type="match status" value="1"/>
</dbReference>
<evidence type="ECO:0000256" key="16">
    <source>
        <dbReference type="ARBA" id="ARBA00023221"/>
    </source>
</evidence>
<keyword evidence="11 18" id="KW-0067">ATP-binding</keyword>
<name>A0A0B2W4N5_TOXCA</name>
<evidence type="ECO:0000256" key="15">
    <source>
        <dbReference type="ARBA" id="ARBA00023166"/>
    </source>
</evidence>
<evidence type="ECO:0000256" key="7">
    <source>
        <dbReference type="ARBA" id="ARBA00022679"/>
    </source>
</evidence>
<evidence type="ECO:0000256" key="14">
    <source>
        <dbReference type="ARBA" id="ARBA00023098"/>
    </source>
</evidence>
<keyword evidence="15" id="KW-1207">Sterol metabolism</keyword>
<dbReference type="PANTHER" id="PTHR13101:SF1">
    <property type="entry name" value="PHOSPHOMEVALONATE KINASE"/>
    <property type="match status" value="1"/>
</dbReference>
<evidence type="ECO:0000313" key="20">
    <source>
        <dbReference type="EMBL" id="VDM39624.1"/>
    </source>
</evidence>
<dbReference type="AlphaFoldDB" id="A0A0B2W4N5"/>
<evidence type="ECO:0000256" key="1">
    <source>
        <dbReference type="ARBA" id="ARBA00004514"/>
    </source>
</evidence>
<keyword evidence="10" id="KW-0152">Cholesterol biosynthesis</keyword>
<keyword evidence="21" id="KW-1185">Reference proteome</keyword>
<dbReference type="GO" id="GO:0005524">
    <property type="term" value="F:ATP binding"/>
    <property type="evidence" value="ECO:0007669"/>
    <property type="project" value="UniProtKB-KW"/>
</dbReference>
<dbReference type="Proteomes" id="UP000031036">
    <property type="component" value="Unassembled WGS sequence"/>
</dbReference>
<dbReference type="EMBL" id="JPKZ01000199">
    <property type="protein sequence ID" value="KHN88629.1"/>
    <property type="molecule type" value="Genomic_DNA"/>
</dbReference>
<evidence type="ECO:0000256" key="4">
    <source>
        <dbReference type="ARBA" id="ARBA00022490"/>
    </source>
</evidence>
<keyword evidence="8 18" id="KW-0547">Nucleotide-binding</keyword>
<dbReference type="GO" id="GO:0019287">
    <property type="term" value="P:isopentenyl diphosphate biosynthetic process, mevalonate pathway"/>
    <property type="evidence" value="ECO:0007669"/>
    <property type="project" value="UniProtKB-UniPathway"/>
</dbReference>
<accession>A0A0B2W4N5</accession>
<dbReference type="InterPro" id="IPR027417">
    <property type="entry name" value="P-loop_NTPase"/>
</dbReference>
<keyword evidence="6" id="KW-0153">Cholesterol metabolism</keyword>
<dbReference type="GO" id="GO:0005829">
    <property type="term" value="C:cytosol"/>
    <property type="evidence" value="ECO:0007669"/>
    <property type="project" value="UniProtKB-SubCell"/>
</dbReference>
<feature type="binding site" evidence="18">
    <location>
        <position position="138"/>
    </location>
    <ligand>
        <name>ATP</name>
        <dbReference type="ChEBI" id="CHEBI:30616"/>
    </ligand>
</feature>
<dbReference type="STRING" id="6265.A0A0B2W4N5"/>
<evidence type="ECO:0000256" key="12">
    <source>
        <dbReference type="ARBA" id="ARBA00022955"/>
    </source>
</evidence>
<gene>
    <name evidence="19" type="primary">Pmvk</name>
    <name evidence="19" type="ORF">Tcan_16441</name>
    <name evidence="20" type="ORF">TCNE_LOCUS8303</name>
</gene>
<keyword evidence="13" id="KW-0756">Sterol biosynthesis</keyword>
<dbReference type="EC" id="2.7.4.2" evidence="3"/>
<proteinExistence type="predicted"/>
<dbReference type="EMBL" id="UYWY01019871">
    <property type="protein sequence ID" value="VDM39624.1"/>
    <property type="molecule type" value="Genomic_DNA"/>
</dbReference>
<evidence type="ECO:0000256" key="5">
    <source>
        <dbReference type="ARBA" id="ARBA00022516"/>
    </source>
</evidence>
<evidence type="ECO:0000256" key="9">
    <source>
        <dbReference type="ARBA" id="ARBA00022777"/>
    </source>
</evidence>
<dbReference type="UniPathway" id="UPA00057">
    <property type="reaction ID" value="UER00099"/>
</dbReference>
<keyword evidence="4" id="KW-0963">Cytoplasm</keyword>
<evidence type="ECO:0000313" key="21">
    <source>
        <dbReference type="Proteomes" id="UP000031036"/>
    </source>
</evidence>
<evidence type="ECO:0000256" key="2">
    <source>
        <dbReference type="ARBA" id="ARBA00005017"/>
    </source>
</evidence>
<feature type="binding site" evidence="18">
    <location>
        <begin position="11"/>
        <end position="17"/>
    </location>
    <ligand>
        <name>ATP</name>
        <dbReference type="ChEBI" id="CHEBI:30616"/>
    </ligand>
</feature>
<organism evidence="19 21">
    <name type="scientific">Toxocara canis</name>
    <name type="common">Canine roundworm</name>
    <dbReference type="NCBI Taxonomy" id="6265"/>
    <lineage>
        <taxon>Eukaryota</taxon>
        <taxon>Metazoa</taxon>
        <taxon>Ecdysozoa</taxon>
        <taxon>Nematoda</taxon>
        <taxon>Chromadorea</taxon>
        <taxon>Rhabditida</taxon>
        <taxon>Spirurina</taxon>
        <taxon>Ascaridomorpha</taxon>
        <taxon>Ascaridoidea</taxon>
        <taxon>Toxocaridae</taxon>
        <taxon>Toxocara</taxon>
    </lineage>
</organism>
<dbReference type="GO" id="GO:0004631">
    <property type="term" value="F:phosphomevalonate kinase activity"/>
    <property type="evidence" value="ECO:0007669"/>
    <property type="project" value="UniProtKB-EC"/>
</dbReference>
<evidence type="ECO:0000256" key="18">
    <source>
        <dbReference type="PIRSR" id="PIRSR036639-1"/>
    </source>
</evidence>